<name>A0A2M9Y233_9LEPT</name>
<accession>A0A2M9Y233</accession>
<sequence length="159" mass="16940">MPASTDQFKSSLSLWASGVCVITYASSQKKGGITVSSFSSVSLEPPLVLFCLAKDSSAKEPIEKAGNFAVNILSSEQKQISADFASGSLDKAVVLEGLNPQTLSTGAPILRDCLASLDCKVDQVIEAGDHWILIGLVEGVITKEGSPLLYFNRNYRELV</sequence>
<dbReference type="InterPro" id="IPR050268">
    <property type="entry name" value="NADH-dep_flavin_reductase"/>
</dbReference>
<dbReference type="SMART" id="SM00903">
    <property type="entry name" value="Flavin_Reduct"/>
    <property type="match status" value="1"/>
</dbReference>
<dbReference type="GO" id="GO:0010181">
    <property type="term" value="F:FMN binding"/>
    <property type="evidence" value="ECO:0007669"/>
    <property type="project" value="InterPro"/>
</dbReference>
<dbReference type="Pfam" id="PF01613">
    <property type="entry name" value="Flavin_Reduct"/>
    <property type="match status" value="1"/>
</dbReference>
<gene>
    <name evidence="4" type="ORF">EHQ30_18265</name>
</gene>
<dbReference type="InterPro" id="IPR002563">
    <property type="entry name" value="Flavin_Rdtase-like_dom"/>
</dbReference>
<keyword evidence="2" id="KW-0560">Oxidoreductase</keyword>
<dbReference type="OrthoDB" id="9792858at2"/>
<dbReference type="AlphaFoldDB" id="A0A2M9Y233"/>
<dbReference type="GO" id="GO:0042602">
    <property type="term" value="F:riboflavin reductase (NADPH) activity"/>
    <property type="evidence" value="ECO:0007669"/>
    <property type="project" value="TreeGrafter"/>
</dbReference>
<comment type="similarity">
    <text evidence="1">Belongs to the non-flavoprotein flavin reductase family.</text>
</comment>
<evidence type="ECO:0000313" key="5">
    <source>
        <dbReference type="Proteomes" id="UP000297891"/>
    </source>
</evidence>
<proteinExistence type="inferred from homology"/>
<dbReference type="Proteomes" id="UP000297891">
    <property type="component" value="Unassembled WGS sequence"/>
</dbReference>
<reference evidence="4" key="1">
    <citation type="journal article" date="2019" name="PLoS Negl. Trop. Dis.">
        <title>Revisiting the worldwide diversity of Leptospira species in the environment.</title>
        <authorList>
            <person name="Vincent A.T."/>
            <person name="Schiettekatte O."/>
            <person name="Bourhy P."/>
            <person name="Veyrier F.J."/>
            <person name="Picardeau M."/>
        </authorList>
    </citation>
    <scope>NUCLEOTIDE SEQUENCE [LARGE SCALE GENOMIC DNA]</scope>
    <source>
        <strain evidence="4">201800277</strain>
    </source>
</reference>
<feature type="domain" description="Flavin reductase like" evidence="3">
    <location>
        <begin position="12"/>
        <end position="157"/>
    </location>
</feature>
<protein>
    <submittedName>
        <fullName evidence="4">Flavin reductase</fullName>
    </submittedName>
</protein>
<evidence type="ECO:0000313" key="4">
    <source>
        <dbReference type="EMBL" id="TGK92123.1"/>
    </source>
</evidence>
<dbReference type="InterPro" id="IPR012349">
    <property type="entry name" value="Split_barrel_FMN-bd"/>
</dbReference>
<dbReference type="EMBL" id="RQFP01000014">
    <property type="protein sequence ID" value="TGK92123.1"/>
    <property type="molecule type" value="Genomic_DNA"/>
</dbReference>
<evidence type="ECO:0000256" key="2">
    <source>
        <dbReference type="ARBA" id="ARBA00023002"/>
    </source>
</evidence>
<dbReference type="Gene3D" id="2.30.110.10">
    <property type="entry name" value="Electron Transport, Fmn-binding Protein, Chain A"/>
    <property type="match status" value="1"/>
</dbReference>
<evidence type="ECO:0000259" key="3">
    <source>
        <dbReference type="SMART" id="SM00903"/>
    </source>
</evidence>
<organism evidence="4 5">
    <name type="scientific">Leptospira brenneri</name>
    <dbReference type="NCBI Taxonomy" id="2023182"/>
    <lineage>
        <taxon>Bacteria</taxon>
        <taxon>Pseudomonadati</taxon>
        <taxon>Spirochaetota</taxon>
        <taxon>Spirochaetia</taxon>
        <taxon>Leptospirales</taxon>
        <taxon>Leptospiraceae</taxon>
        <taxon>Leptospira</taxon>
    </lineage>
</organism>
<dbReference type="SUPFAM" id="SSF50475">
    <property type="entry name" value="FMN-binding split barrel"/>
    <property type="match status" value="1"/>
</dbReference>
<comment type="caution">
    <text evidence="4">The sequence shown here is derived from an EMBL/GenBank/DDBJ whole genome shotgun (WGS) entry which is preliminary data.</text>
</comment>
<dbReference type="RefSeq" id="WP_100790934.1">
    <property type="nucleotide sequence ID" value="NZ_NPDQ01000004.1"/>
</dbReference>
<evidence type="ECO:0000256" key="1">
    <source>
        <dbReference type="ARBA" id="ARBA00008898"/>
    </source>
</evidence>
<dbReference type="PANTHER" id="PTHR30466">
    <property type="entry name" value="FLAVIN REDUCTASE"/>
    <property type="match status" value="1"/>
</dbReference>
<dbReference type="PANTHER" id="PTHR30466:SF11">
    <property type="entry name" value="FLAVIN-DEPENDENT MONOOXYGENASE, REDUCTASE SUBUNIT HSAB"/>
    <property type="match status" value="1"/>
</dbReference>
<keyword evidence="5" id="KW-1185">Reference proteome</keyword>